<dbReference type="EMBL" id="QETA01000004">
    <property type="protein sequence ID" value="PWF22723.1"/>
    <property type="molecule type" value="Genomic_DNA"/>
</dbReference>
<dbReference type="PANTHER" id="PTHR30203:SF32">
    <property type="entry name" value="CATION EFFLUX SYSTEM PROTEIN CUSC"/>
    <property type="match status" value="1"/>
</dbReference>
<keyword evidence="2" id="KW-0812">Transmembrane</keyword>
<evidence type="ECO:0000313" key="5">
    <source>
        <dbReference type="EMBL" id="PWF22723.1"/>
    </source>
</evidence>
<sequence length="503" mass="53630">MSRAVRSFRLTGAAAAAALVLAGCSLAPTYERPAAPISAQWPDAPAANAQDAQVPAAEIGWREFFRDARLQRVIEITLENNRDLRIALQRVEEARAQYGVQRGEQFPSIGLGAQGTRQHVPQNMRVGGPDSTSISSQYQAGLALTSFEIDLFGKLRNQSEAAFQTFLATEQAQKTAQINLVGQVAQAYLTLRAAESELELVRQTRKAREESFDLVRARYEGEVASELELNQAKSLLDSADATLAALERTRSQARNALTVLMGQPEPGDLPDAAPFDRDQLLASVPAGLPSDLLIRRPDIMGAEHQLLAANANIGAARAAFFPTISLTGLLGSGSAPLSGLFEAGSGMWSFSPQIAMPLFAGGSIRSGVALAEARNNIAVAQYEQTIQQAFREVADALSGEATYGTQLDAQRSFTQAQLKTLELSNLRYENGVDSYLQVQTAQIDALDAQRSLIQTGLAALVNRIELYKALGGGWNEQTVQSDAQAGSAPADDGNAAAGQAASS</sequence>
<keyword evidence="2" id="KW-0472">Membrane</keyword>
<comment type="subcellular location">
    <subcellularLocation>
        <location evidence="2">Cell membrane</location>
        <topology evidence="2">Lipid-anchor</topology>
    </subcellularLocation>
</comment>
<gene>
    <name evidence="5" type="ORF">DD235_11665</name>
</gene>
<keyword evidence="2" id="KW-0564">Palmitate</keyword>
<feature type="coiled-coil region" evidence="3">
    <location>
        <begin position="191"/>
        <end position="256"/>
    </location>
</feature>
<dbReference type="PANTHER" id="PTHR30203">
    <property type="entry name" value="OUTER MEMBRANE CATION EFFLUX PROTEIN"/>
    <property type="match status" value="1"/>
</dbReference>
<evidence type="ECO:0000256" key="1">
    <source>
        <dbReference type="ARBA" id="ARBA00007613"/>
    </source>
</evidence>
<feature type="chain" id="PRO_5015796267" evidence="2">
    <location>
        <begin position="28"/>
        <end position="503"/>
    </location>
</feature>
<keyword evidence="2" id="KW-0732">Signal</keyword>
<dbReference type="NCBIfam" id="TIGR01845">
    <property type="entry name" value="outer_NodT"/>
    <property type="match status" value="1"/>
</dbReference>
<feature type="compositionally biased region" description="Low complexity" evidence="4">
    <location>
        <begin position="485"/>
        <end position="503"/>
    </location>
</feature>
<feature type="region of interest" description="Disordered" evidence="4">
    <location>
        <begin position="480"/>
        <end position="503"/>
    </location>
</feature>
<dbReference type="InterPro" id="IPR010131">
    <property type="entry name" value="MdtP/NodT-like"/>
</dbReference>
<evidence type="ECO:0000256" key="2">
    <source>
        <dbReference type="RuleBase" id="RU362097"/>
    </source>
</evidence>
<evidence type="ECO:0000256" key="3">
    <source>
        <dbReference type="SAM" id="Coils"/>
    </source>
</evidence>
<protein>
    <submittedName>
        <fullName evidence="5">Multidrug transporter</fullName>
    </submittedName>
</protein>
<dbReference type="PROSITE" id="PS51257">
    <property type="entry name" value="PROKAR_LIPOPROTEIN"/>
    <property type="match status" value="1"/>
</dbReference>
<keyword evidence="2" id="KW-1134">Transmembrane beta strand</keyword>
<dbReference type="InterPro" id="IPR003423">
    <property type="entry name" value="OMP_efflux"/>
</dbReference>
<comment type="caution">
    <text evidence="5">The sequence shown here is derived from an EMBL/GenBank/DDBJ whole genome shotgun (WGS) entry which is preliminary data.</text>
</comment>
<dbReference type="GO" id="GO:0005886">
    <property type="term" value="C:plasma membrane"/>
    <property type="evidence" value="ECO:0007669"/>
    <property type="project" value="UniProtKB-SubCell"/>
</dbReference>
<organism evidence="5 6">
    <name type="scientific">Corticimicrobacter populi</name>
    <dbReference type="NCBI Taxonomy" id="2175229"/>
    <lineage>
        <taxon>Bacteria</taxon>
        <taxon>Pseudomonadati</taxon>
        <taxon>Pseudomonadota</taxon>
        <taxon>Betaproteobacteria</taxon>
        <taxon>Burkholderiales</taxon>
        <taxon>Alcaligenaceae</taxon>
        <taxon>Corticimicrobacter</taxon>
    </lineage>
</organism>
<dbReference type="AlphaFoldDB" id="A0A2V1K337"/>
<dbReference type="RefSeq" id="WP_109062247.1">
    <property type="nucleotide sequence ID" value="NZ_QETA01000004.1"/>
</dbReference>
<dbReference type="Gene3D" id="2.20.200.10">
    <property type="entry name" value="Outer membrane efflux proteins (OEP)"/>
    <property type="match status" value="1"/>
</dbReference>
<dbReference type="GO" id="GO:0015562">
    <property type="term" value="F:efflux transmembrane transporter activity"/>
    <property type="evidence" value="ECO:0007669"/>
    <property type="project" value="InterPro"/>
</dbReference>
<evidence type="ECO:0000256" key="4">
    <source>
        <dbReference type="SAM" id="MobiDB-lite"/>
    </source>
</evidence>
<evidence type="ECO:0000313" key="6">
    <source>
        <dbReference type="Proteomes" id="UP000245212"/>
    </source>
</evidence>
<dbReference type="Pfam" id="PF02321">
    <property type="entry name" value="OEP"/>
    <property type="match status" value="2"/>
</dbReference>
<proteinExistence type="inferred from homology"/>
<keyword evidence="2" id="KW-0449">Lipoprotein</keyword>
<accession>A0A2V1K337</accession>
<reference evidence="6" key="1">
    <citation type="submission" date="2018-05" db="EMBL/GenBank/DDBJ databases">
        <authorList>
            <person name="Li Y."/>
        </authorList>
    </citation>
    <scope>NUCLEOTIDE SEQUENCE [LARGE SCALE GENOMIC DNA]</scope>
    <source>
        <strain evidence="6">3d-2-2</strain>
    </source>
</reference>
<dbReference type="Proteomes" id="UP000245212">
    <property type="component" value="Unassembled WGS sequence"/>
</dbReference>
<keyword evidence="6" id="KW-1185">Reference proteome</keyword>
<name>A0A2V1K337_9BURK</name>
<feature type="signal peptide" evidence="2">
    <location>
        <begin position="1"/>
        <end position="27"/>
    </location>
</feature>
<keyword evidence="3" id="KW-0175">Coiled coil</keyword>
<dbReference type="Gene3D" id="1.20.1600.10">
    <property type="entry name" value="Outer membrane efflux proteins (OEP)"/>
    <property type="match status" value="1"/>
</dbReference>
<dbReference type="SUPFAM" id="SSF56954">
    <property type="entry name" value="Outer membrane efflux proteins (OEP)"/>
    <property type="match status" value="1"/>
</dbReference>
<comment type="similarity">
    <text evidence="1 2">Belongs to the outer membrane factor (OMF) (TC 1.B.17) family.</text>
</comment>